<evidence type="ECO:0000313" key="3">
    <source>
        <dbReference type="Proteomes" id="UP001140453"/>
    </source>
</evidence>
<comment type="caution">
    <text evidence="2">The sequence shown here is derived from an EMBL/GenBank/DDBJ whole genome shotgun (WGS) entry which is preliminary data.</text>
</comment>
<proteinExistence type="predicted"/>
<feature type="region of interest" description="Disordered" evidence="1">
    <location>
        <begin position="33"/>
        <end position="73"/>
    </location>
</feature>
<evidence type="ECO:0000256" key="1">
    <source>
        <dbReference type="SAM" id="MobiDB-lite"/>
    </source>
</evidence>
<gene>
    <name evidence="2" type="ORF">N0V93_008687</name>
</gene>
<dbReference type="InterPro" id="IPR022085">
    <property type="entry name" value="OpdG"/>
</dbReference>
<dbReference type="PANTHER" id="PTHR38797:SF4">
    <property type="entry name" value="NUCLEAR PORE COMPLEX PROTEIN NUP85"/>
    <property type="match status" value="1"/>
</dbReference>
<dbReference type="OrthoDB" id="3350591at2759"/>
<protein>
    <submittedName>
        <fullName evidence="2">Uncharacterized protein</fullName>
    </submittedName>
</protein>
<name>A0A9W9CV07_9PEZI</name>
<dbReference type="PANTHER" id="PTHR38797">
    <property type="entry name" value="NUCLEAR PORE COMPLEX PROTEIN NUP85-RELATED"/>
    <property type="match status" value="1"/>
</dbReference>
<organism evidence="2 3">
    <name type="scientific">Gnomoniopsis smithogilvyi</name>
    <dbReference type="NCBI Taxonomy" id="1191159"/>
    <lineage>
        <taxon>Eukaryota</taxon>
        <taxon>Fungi</taxon>
        <taxon>Dikarya</taxon>
        <taxon>Ascomycota</taxon>
        <taxon>Pezizomycotina</taxon>
        <taxon>Sordariomycetes</taxon>
        <taxon>Sordariomycetidae</taxon>
        <taxon>Diaporthales</taxon>
        <taxon>Gnomoniaceae</taxon>
        <taxon>Gnomoniopsis</taxon>
    </lineage>
</organism>
<sequence>MRYTHLVGHAPPSSTSKVDDFAKGMKAPITQVQKSRLPTSRHHHIRKTSISTTSSNSLPAVKPSGGGGVGGAVRRKPKLSLVQDAIIEVDCIEEKNALPRTPKPPVQIKAWEAYVSWLKANEEPGALWGSSLCATFEDCLAATSSRAAECAVRVDDVYWSFYLPLDPLRCHLEDRILSGYLLHVWSMFIELGKRIPHNDEGQDRLVELLRELVHLPPMEVRTWDGSDAPWTDLPTLDDALLSAWDDLYDPEFQHSEPESNWVNYFSFLGRLVAADITPDWWEIPATTLKEVLAEDAAPTPLTKYKTMALAEFMNQTGDSFFEWCMDSGILDVNKDFSMIEPLTKSPVSLDWYEARSSKGTSKK</sequence>
<dbReference type="AlphaFoldDB" id="A0A9W9CV07"/>
<dbReference type="Proteomes" id="UP001140453">
    <property type="component" value="Unassembled WGS sequence"/>
</dbReference>
<evidence type="ECO:0000313" key="2">
    <source>
        <dbReference type="EMBL" id="KAJ4388082.1"/>
    </source>
</evidence>
<keyword evidence="3" id="KW-1185">Reference proteome</keyword>
<dbReference type="EMBL" id="JAPEVB010000005">
    <property type="protein sequence ID" value="KAJ4388082.1"/>
    <property type="molecule type" value="Genomic_DNA"/>
</dbReference>
<feature type="compositionally biased region" description="Polar residues" evidence="1">
    <location>
        <begin position="48"/>
        <end position="58"/>
    </location>
</feature>
<dbReference type="InterPro" id="IPR053204">
    <property type="entry name" value="Oxopyrrolidines_Biosynth-assoc"/>
</dbReference>
<reference evidence="2" key="1">
    <citation type="submission" date="2022-10" db="EMBL/GenBank/DDBJ databases">
        <title>Tapping the CABI collections for fungal endophytes: first genome assemblies for Collariella, Neodidymelliopsis, Ascochyta clinopodiicola, Didymella pomorum, Didymosphaeria variabile, Neocosmospora piperis and Neocucurbitaria cava.</title>
        <authorList>
            <person name="Hill R."/>
        </authorList>
    </citation>
    <scope>NUCLEOTIDE SEQUENCE</scope>
    <source>
        <strain evidence="2">IMI 355082</strain>
    </source>
</reference>
<accession>A0A9W9CV07</accession>
<dbReference type="Pfam" id="PF12311">
    <property type="entry name" value="DUF3632"/>
    <property type="match status" value="1"/>
</dbReference>